<gene>
    <name evidence="5" type="ORF">PMH09_09650</name>
</gene>
<comment type="caution">
    <text evidence="5">The sequence shown here is derived from an EMBL/GenBank/DDBJ whole genome shotgun (WGS) entry which is preliminary data.</text>
</comment>
<evidence type="ECO:0000313" key="5">
    <source>
        <dbReference type="EMBL" id="MDJ1183463.1"/>
    </source>
</evidence>
<dbReference type="EMBL" id="JAQOSQ010000008">
    <property type="protein sequence ID" value="MDJ1183463.1"/>
    <property type="molecule type" value="Genomic_DNA"/>
</dbReference>
<dbReference type="InterPro" id="IPR038719">
    <property type="entry name" value="Phycobilisome_asu/bsu_sf"/>
</dbReference>
<evidence type="ECO:0000256" key="3">
    <source>
        <dbReference type="ARBA" id="ARBA00023307"/>
    </source>
</evidence>
<keyword evidence="2" id="KW-0157">Chromophore</keyword>
<protein>
    <recommendedName>
        <fullName evidence="7">Phycobilisome protein</fullName>
    </recommendedName>
</protein>
<accession>A0ABT7BW86</accession>
<dbReference type="Pfam" id="PF00502">
    <property type="entry name" value="Phycobilisome"/>
    <property type="match status" value="1"/>
</dbReference>
<feature type="region of interest" description="Disordered" evidence="4">
    <location>
        <begin position="1"/>
        <end position="23"/>
    </location>
</feature>
<dbReference type="InterPro" id="IPR012128">
    <property type="entry name" value="Phycobilisome_asu/bsu"/>
</dbReference>
<reference evidence="5 6" key="1">
    <citation type="submission" date="2023-01" db="EMBL/GenBank/DDBJ databases">
        <title>Novel diversity within Roseofilum (Cyanobacteria; Desertifilaceae) from marine benthic mats with descriptions of four novel species.</title>
        <authorList>
            <person name="Wang Y."/>
            <person name="Berthold D.E."/>
            <person name="Hu J."/>
            <person name="Lefler F.W."/>
            <person name="Laughinghouse H.D. IV."/>
        </authorList>
    </citation>
    <scope>NUCLEOTIDE SEQUENCE [LARGE SCALE GENOMIC DNA]</scope>
    <source>
        <strain evidence="5 6">BLCC-M143</strain>
    </source>
</reference>
<dbReference type="RefSeq" id="WP_283758117.1">
    <property type="nucleotide sequence ID" value="NZ_JAQOSQ010000008.1"/>
</dbReference>
<evidence type="ECO:0000256" key="2">
    <source>
        <dbReference type="ARBA" id="ARBA00022991"/>
    </source>
</evidence>
<dbReference type="SUPFAM" id="SSF46458">
    <property type="entry name" value="Globin-like"/>
    <property type="match status" value="1"/>
</dbReference>
<feature type="compositionally biased region" description="Basic and acidic residues" evidence="4">
    <location>
        <begin position="1"/>
        <end position="10"/>
    </location>
</feature>
<name>A0ABT7BW86_9CYAN</name>
<comment type="similarity">
    <text evidence="1">Belongs to the phycobiliprotein family.</text>
</comment>
<keyword evidence="6" id="KW-1185">Reference proteome</keyword>
<evidence type="ECO:0008006" key="7">
    <source>
        <dbReference type="Google" id="ProtNLM"/>
    </source>
</evidence>
<keyword evidence="3" id="KW-0089">Bile pigment</keyword>
<proteinExistence type="inferred from homology"/>
<dbReference type="InterPro" id="IPR009050">
    <property type="entry name" value="Globin-like_sf"/>
</dbReference>
<organism evidence="5 6">
    <name type="scientific">Roseofilum casamattae BLCC-M143</name>
    <dbReference type="NCBI Taxonomy" id="3022442"/>
    <lineage>
        <taxon>Bacteria</taxon>
        <taxon>Bacillati</taxon>
        <taxon>Cyanobacteriota</taxon>
        <taxon>Cyanophyceae</taxon>
        <taxon>Desertifilales</taxon>
        <taxon>Desertifilaceae</taxon>
        <taxon>Roseofilum</taxon>
        <taxon>Roseofilum casamattae</taxon>
    </lineage>
</organism>
<evidence type="ECO:0000313" key="6">
    <source>
        <dbReference type="Proteomes" id="UP001232992"/>
    </source>
</evidence>
<dbReference type="Gene3D" id="1.10.490.20">
    <property type="entry name" value="Phycocyanins"/>
    <property type="match status" value="1"/>
</dbReference>
<evidence type="ECO:0000256" key="4">
    <source>
        <dbReference type="SAM" id="MobiDB-lite"/>
    </source>
</evidence>
<dbReference type="Proteomes" id="UP001232992">
    <property type="component" value="Unassembled WGS sequence"/>
</dbReference>
<sequence>MSSRLCDRRSGNLGKDGGNPMHPELETLLAEAENRYLKTEELKVLTQYVESLPQRMETYRCLRDNEVEILQAVADRVPGILPDVPVEQIERSLKNMMLMLRYCSMSMLINDDSLVKERFIDWISETMRMYDSAELDKVLYKLLNQQLMKSLSSDQIKLIKRPLILAQTQLLSNQSS</sequence>
<evidence type="ECO:0000256" key="1">
    <source>
        <dbReference type="ARBA" id="ARBA00008182"/>
    </source>
</evidence>